<dbReference type="RefSeq" id="WP_108791357.1">
    <property type="nucleotide sequence ID" value="NZ_ONZG01000012.1"/>
</dbReference>
<dbReference type="InterPro" id="IPR028082">
    <property type="entry name" value="Peripla_BP_I"/>
</dbReference>
<dbReference type="SMART" id="SM00354">
    <property type="entry name" value="HTH_LACI"/>
    <property type="match status" value="1"/>
</dbReference>
<dbReference type="Gene3D" id="3.40.50.2300">
    <property type="match status" value="2"/>
</dbReference>
<dbReference type="OrthoDB" id="60111at2"/>
<evidence type="ECO:0000259" key="4">
    <source>
        <dbReference type="PROSITE" id="PS50932"/>
    </source>
</evidence>
<gene>
    <name evidence="5" type="primary">cytR_2</name>
    <name evidence="5" type="ORF">TRM7615_04209</name>
</gene>
<evidence type="ECO:0000313" key="5">
    <source>
        <dbReference type="EMBL" id="SPJ30675.1"/>
    </source>
</evidence>
<evidence type="ECO:0000256" key="2">
    <source>
        <dbReference type="ARBA" id="ARBA00023125"/>
    </source>
</evidence>
<evidence type="ECO:0000313" key="6">
    <source>
        <dbReference type="Proteomes" id="UP000244898"/>
    </source>
</evidence>
<evidence type="ECO:0000256" key="3">
    <source>
        <dbReference type="ARBA" id="ARBA00023163"/>
    </source>
</evidence>
<protein>
    <submittedName>
        <fullName evidence="5">HTH-type transcriptional repressor CytR</fullName>
    </submittedName>
</protein>
<keyword evidence="6" id="KW-1185">Reference proteome</keyword>
<evidence type="ECO:0000256" key="1">
    <source>
        <dbReference type="ARBA" id="ARBA00023015"/>
    </source>
</evidence>
<dbReference type="AlphaFoldDB" id="A0A2R8CE38"/>
<proteinExistence type="predicted"/>
<dbReference type="Gene3D" id="1.10.260.40">
    <property type="entry name" value="lambda repressor-like DNA-binding domains"/>
    <property type="match status" value="1"/>
</dbReference>
<dbReference type="PROSITE" id="PS00356">
    <property type="entry name" value="HTH_LACI_1"/>
    <property type="match status" value="1"/>
</dbReference>
<dbReference type="GO" id="GO:0000976">
    <property type="term" value="F:transcription cis-regulatory region binding"/>
    <property type="evidence" value="ECO:0007669"/>
    <property type="project" value="TreeGrafter"/>
</dbReference>
<name>A0A2R8CE38_9RHOB</name>
<dbReference type="SUPFAM" id="SSF53822">
    <property type="entry name" value="Periplasmic binding protein-like I"/>
    <property type="match status" value="1"/>
</dbReference>
<keyword evidence="3" id="KW-0804">Transcription</keyword>
<dbReference type="InterPro" id="IPR046335">
    <property type="entry name" value="LacI/GalR-like_sensor"/>
</dbReference>
<accession>A0A2R8CE38</accession>
<dbReference type="InterPro" id="IPR010982">
    <property type="entry name" value="Lambda_DNA-bd_dom_sf"/>
</dbReference>
<dbReference type="GO" id="GO:0003700">
    <property type="term" value="F:DNA-binding transcription factor activity"/>
    <property type="evidence" value="ECO:0007669"/>
    <property type="project" value="TreeGrafter"/>
</dbReference>
<dbReference type="Pfam" id="PF13377">
    <property type="entry name" value="Peripla_BP_3"/>
    <property type="match status" value="1"/>
</dbReference>
<dbReference type="SUPFAM" id="SSF47413">
    <property type="entry name" value="lambda repressor-like DNA-binding domains"/>
    <property type="match status" value="1"/>
</dbReference>
<dbReference type="CDD" id="cd01392">
    <property type="entry name" value="HTH_LacI"/>
    <property type="match status" value="1"/>
</dbReference>
<dbReference type="EMBL" id="ONZG01000012">
    <property type="protein sequence ID" value="SPJ30675.1"/>
    <property type="molecule type" value="Genomic_DNA"/>
</dbReference>
<dbReference type="Pfam" id="PF00356">
    <property type="entry name" value="LacI"/>
    <property type="match status" value="1"/>
</dbReference>
<dbReference type="InterPro" id="IPR000843">
    <property type="entry name" value="HTH_LacI"/>
</dbReference>
<dbReference type="PANTHER" id="PTHR30146:SF138">
    <property type="entry name" value="TRANSCRIPTIONAL REGULATORY PROTEIN"/>
    <property type="match status" value="1"/>
</dbReference>
<dbReference type="PROSITE" id="PS50932">
    <property type="entry name" value="HTH_LACI_2"/>
    <property type="match status" value="1"/>
</dbReference>
<keyword evidence="2" id="KW-0238">DNA-binding</keyword>
<dbReference type="PANTHER" id="PTHR30146">
    <property type="entry name" value="LACI-RELATED TRANSCRIPTIONAL REPRESSOR"/>
    <property type="match status" value="1"/>
</dbReference>
<feature type="domain" description="HTH lacI-type" evidence="4">
    <location>
        <begin position="10"/>
        <end position="64"/>
    </location>
</feature>
<keyword evidence="1" id="KW-0805">Transcription regulation</keyword>
<reference evidence="6" key="1">
    <citation type="submission" date="2018-03" db="EMBL/GenBank/DDBJ databases">
        <authorList>
            <person name="Rodrigo-Torres L."/>
            <person name="Arahal R. D."/>
            <person name="Lucena T."/>
        </authorList>
    </citation>
    <scope>NUCLEOTIDE SEQUENCE [LARGE SCALE GENOMIC DNA]</scope>
    <source>
        <strain evidence="6">CECT 7615</strain>
    </source>
</reference>
<dbReference type="Proteomes" id="UP000244898">
    <property type="component" value="Unassembled WGS sequence"/>
</dbReference>
<organism evidence="5 6">
    <name type="scientific">Falsiruegeria mediterranea M17</name>
    <dbReference type="NCBI Taxonomy" id="1200281"/>
    <lineage>
        <taxon>Bacteria</taxon>
        <taxon>Pseudomonadati</taxon>
        <taxon>Pseudomonadota</taxon>
        <taxon>Alphaproteobacteria</taxon>
        <taxon>Rhodobacterales</taxon>
        <taxon>Roseobacteraceae</taxon>
        <taxon>Falsiruegeria</taxon>
    </lineage>
</organism>
<sequence length="339" mass="36303">MKDQSGKKRVNLRDVAKAAGVSVATVSRVLNSPEAVTEKTRVRVQDVIDQLNFVPSAAARAINSGRTRFVGALVPTLDNAIFARFLASLERALGDRQLSLVVATTNSKPELEAEKAKGLLDIGAEGLIISGVTHSDEFTALIERTRVPTIATSYFDPTYALPTIGYDNAAAAQTALRHLHELGHRRVAVVHGPTRNNDRTQDRITGLTSFGQGMDLAWFEAPIGLHGGAEAARAVFTDGRATDAILCLSDVLAMGVQFGLQGQGIKVPKDVSLMGIDDLPGSAVSVPSLSTVHLPVQRMGEQAASALADWVEHEKRPENQLLEAHLIVRASTVPNERTQ</sequence>
<dbReference type="PRINTS" id="PR00036">
    <property type="entry name" value="HTHLACI"/>
</dbReference>